<evidence type="ECO:0000256" key="5">
    <source>
        <dbReference type="ARBA" id="ARBA00023136"/>
    </source>
</evidence>
<dbReference type="PANTHER" id="PTHR10838:SF19">
    <property type="entry name" value="SYNAPTOGYRIN-2 LIKE PROTEIN-RELATED"/>
    <property type="match status" value="1"/>
</dbReference>
<organism evidence="10 11">
    <name type="scientific">Scophthalmus maximus</name>
    <name type="common">Turbot</name>
    <name type="synonym">Psetta maxima</name>
    <dbReference type="NCBI Taxonomy" id="52904"/>
    <lineage>
        <taxon>Eukaryota</taxon>
        <taxon>Metazoa</taxon>
        <taxon>Chordata</taxon>
        <taxon>Craniata</taxon>
        <taxon>Vertebrata</taxon>
        <taxon>Euteleostomi</taxon>
        <taxon>Actinopterygii</taxon>
        <taxon>Neopterygii</taxon>
        <taxon>Teleostei</taxon>
        <taxon>Neoteleostei</taxon>
        <taxon>Acanthomorphata</taxon>
        <taxon>Carangaria</taxon>
        <taxon>Pleuronectiformes</taxon>
        <taxon>Pleuronectoidei</taxon>
        <taxon>Scophthalmidae</taxon>
        <taxon>Scophthalmus</taxon>
    </lineage>
</organism>
<dbReference type="AlphaFoldDB" id="A0A8D3DLK3"/>
<dbReference type="InterPro" id="IPR008253">
    <property type="entry name" value="Marvel"/>
</dbReference>
<feature type="transmembrane region" description="Helical" evidence="8">
    <location>
        <begin position="154"/>
        <end position="177"/>
    </location>
</feature>
<feature type="compositionally biased region" description="Polar residues" evidence="7">
    <location>
        <begin position="212"/>
        <end position="225"/>
    </location>
</feature>
<dbReference type="Ensembl" id="ENSSMAT00000035582.1">
    <property type="protein sequence ID" value="ENSSMAP00000060412.1"/>
    <property type="gene ID" value="ENSSMAG00000030721.1"/>
</dbReference>
<evidence type="ECO:0000313" key="11">
    <source>
        <dbReference type="Proteomes" id="UP000694558"/>
    </source>
</evidence>
<keyword evidence="4 8" id="KW-1133">Transmembrane helix</keyword>
<evidence type="ECO:0000256" key="3">
    <source>
        <dbReference type="ARBA" id="ARBA00022692"/>
    </source>
</evidence>
<name>A0A8D3DLK3_SCOMX</name>
<proteinExistence type="inferred from homology"/>
<feature type="transmembrane region" description="Helical" evidence="8">
    <location>
        <begin position="120"/>
        <end position="142"/>
    </location>
</feature>
<dbReference type="GeneTree" id="ENSGT00950000182935"/>
<dbReference type="GO" id="GO:0030672">
    <property type="term" value="C:synaptic vesicle membrane"/>
    <property type="evidence" value="ECO:0007669"/>
    <property type="project" value="TreeGrafter"/>
</dbReference>
<comment type="subcellular location">
    <subcellularLocation>
        <location evidence="1">Membrane</location>
        <topology evidence="1">Multi-pass membrane protein</topology>
    </subcellularLocation>
</comment>
<evidence type="ECO:0000256" key="8">
    <source>
        <dbReference type="SAM" id="Phobius"/>
    </source>
</evidence>
<evidence type="ECO:0000256" key="1">
    <source>
        <dbReference type="ARBA" id="ARBA00004141"/>
    </source>
</evidence>
<evidence type="ECO:0000259" key="9">
    <source>
        <dbReference type="PROSITE" id="PS51225"/>
    </source>
</evidence>
<dbReference type="InterPro" id="IPR016579">
    <property type="entry name" value="Synaptogyrin"/>
</dbReference>
<evidence type="ECO:0000256" key="6">
    <source>
        <dbReference type="PROSITE-ProRule" id="PRU00581"/>
    </source>
</evidence>
<accession>A0A8D3DLK3</accession>
<evidence type="ECO:0000256" key="4">
    <source>
        <dbReference type="ARBA" id="ARBA00022989"/>
    </source>
</evidence>
<dbReference type="Pfam" id="PF01284">
    <property type="entry name" value="MARVEL"/>
    <property type="match status" value="1"/>
</dbReference>
<keyword evidence="3 6" id="KW-0812">Transmembrane</keyword>
<evidence type="ECO:0000256" key="2">
    <source>
        <dbReference type="ARBA" id="ARBA00010252"/>
    </source>
</evidence>
<protein>
    <recommendedName>
        <fullName evidence="9">MARVEL domain-containing protein</fullName>
    </recommendedName>
</protein>
<dbReference type="PROSITE" id="PS51225">
    <property type="entry name" value="MARVEL"/>
    <property type="match status" value="1"/>
</dbReference>
<feature type="domain" description="MARVEL" evidence="9">
    <location>
        <begin position="1"/>
        <end position="181"/>
    </location>
</feature>
<feature type="region of interest" description="Disordered" evidence="7">
    <location>
        <begin position="191"/>
        <end position="234"/>
    </location>
</feature>
<keyword evidence="5 6" id="KW-0472">Membrane</keyword>
<evidence type="ECO:0000256" key="7">
    <source>
        <dbReference type="SAM" id="MobiDB-lite"/>
    </source>
</evidence>
<comment type="similarity">
    <text evidence="2">Belongs to the synaptogyrin family.</text>
</comment>
<reference evidence="10" key="2">
    <citation type="submission" date="2025-08" db="UniProtKB">
        <authorList>
            <consortium name="Ensembl"/>
        </authorList>
    </citation>
    <scope>IDENTIFICATION</scope>
</reference>
<evidence type="ECO:0000313" key="10">
    <source>
        <dbReference type="Ensembl" id="ENSSMAP00000060412.1"/>
    </source>
</evidence>
<dbReference type="PANTHER" id="PTHR10838">
    <property type="entry name" value="SYNAPTOGYRIN"/>
    <property type="match status" value="1"/>
</dbReference>
<gene>
    <name evidence="10" type="primary">syngr2a</name>
</gene>
<sequence length="234" mass="26620">YRTAEGRKKRRHAEQCLRGLSGRRGFRLGEFRPTAADHSALPELDIFHCGLCDDHSRGLHQLSQRARCQVHVQRQRQRLQLRCGDRSPCLPGLRCLVVLDAYFPQISNAKERKYIVIGDLVFSVAWTLLWFICFCVLANQWSHTTDKSALPGDAAQAVVAFSFFSVISWALLSYFAYARYRQGVNDFDQDYRDPASDHTTPYPPAPYASGPTGYQQSPFAQNQEQPGDYQPPAY</sequence>
<dbReference type="Proteomes" id="UP000694558">
    <property type="component" value="Chromosome 19"/>
</dbReference>
<dbReference type="GO" id="GO:0031594">
    <property type="term" value="C:neuromuscular junction"/>
    <property type="evidence" value="ECO:0007669"/>
    <property type="project" value="TreeGrafter"/>
</dbReference>
<reference evidence="10" key="1">
    <citation type="submission" date="2023-05" db="EMBL/GenBank/DDBJ databases">
        <title>High-quality long-read genome of Scophthalmus maximus.</title>
        <authorList>
            <person name="Lien S."/>
            <person name="Martinez P."/>
        </authorList>
    </citation>
    <scope>NUCLEOTIDE SEQUENCE [LARGE SCALE GENOMIC DNA]</scope>
</reference>